<dbReference type="InterPro" id="IPR008964">
    <property type="entry name" value="Invasin/intimin_cell_adhesion"/>
</dbReference>
<feature type="signal peptide" evidence="2">
    <location>
        <begin position="1"/>
        <end position="42"/>
    </location>
</feature>
<dbReference type="GO" id="GO:0016798">
    <property type="term" value="F:hydrolase activity, acting on glycosyl bonds"/>
    <property type="evidence" value="ECO:0007669"/>
    <property type="project" value="UniProtKB-KW"/>
</dbReference>
<dbReference type="CDD" id="cd00063">
    <property type="entry name" value="FN3"/>
    <property type="match status" value="1"/>
</dbReference>
<dbReference type="InterPro" id="IPR003343">
    <property type="entry name" value="Big_2"/>
</dbReference>
<keyword evidence="1" id="KW-0378">Hydrolase</keyword>
<dbReference type="PROSITE" id="PS50853">
    <property type="entry name" value="FN3"/>
    <property type="match status" value="1"/>
</dbReference>
<accession>A0A4S4FZX0</accession>
<gene>
    <name evidence="4" type="ORF">E5986_10870</name>
</gene>
<evidence type="ECO:0000313" key="5">
    <source>
        <dbReference type="Proteomes" id="UP000308978"/>
    </source>
</evidence>
<dbReference type="InterPro" id="IPR013783">
    <property type="entry name" value="Ig-like_fold"/>
</dbReference>
<dbReference type="Gene3D" id="2.60.40.10">
    <property type="entry name" value="Immunoglobulins"/>
    <property type="match status" value="1"/>
</dbReference>
<dbReference type="SMART" id="SM00060">
    <property type="entry name" value="FN3"/>
    <property type="match status" value="1"/>
</dbReference>
<sequence>MSMEHASTKTLRPRAARTALAIVTACALAFACVLAAKAPAHAEETYTVTFGNTGKSYQVPAGKTLADVKGATIPTLPDTTYVYTGFKLRPFNSNLKATFLGWAVNLVMEDGTVVPLDESSDYGVAHPGFIDGSNSTKQLFSRDGWRNKTGKLGYTSFAASTKVNANLTLWAVYSVPLSYVTEAFFGWRPNGYVTINGERFACQGESSWGYVKTGDSYVSGILDSRLTTTAKTSSSWYAGGPYAVEYFWFTNPAGLLEGKPVQITQDCLLSWCWGNDKSKKFPELSYKKTKLTKTYGAKAFTNPLLSITNGKIAYASSNKKVATISSTGKVTVKGVGKTTITAKSAATSWRKTYDDGDYTDYSHEAGKASYTLTVNPKGTSVQKLVKGKKSFTVSWKKLSKKNLKQITGYQVRYSTSKKFTAKTTKTKTIKASSKAGKKRALTVTKLKGGKKYYVQVRTYTKVGKAKYYSSWSKAKAVKTKK</sequence>
<organism evidence="4 5">
    <name type="scientific">Adlercreutzia caecimuris</name>
    <dbReference type="NCBI Taxonomy" id="671266"/>
    <lineage>
        <taxon>Bacteria</taxon>
        <taxon>Bacillati</taxon>
        <taxon>Actinomycetota</taxon>
        <taxon>Coriobacteriia</taxon>
        <taxon>Eggerthellales</taxon>
        <taxon>Eggerthellaceae</taxon>
        <taxon>Adlercreutzia</taxon>
    </lineage>
</organism>
<dbReference type="SUPFAM" id="SSF49373">
    <property type="entry name" value="Invasin/intimin cell-adhesion fragments"/>
    <property type="match status" value="1"/>
</dbReference>
<dbReference type="SUPFAM" id="SSF49265">
    <property type="entry name" value="Fibronectin type III"/>
    <property type="match status" value="1"/>
</dbReference>
<dbReference type="Proteomes" id="UP000308978">
    <property type="component" value="Unassembled WGS sequence"/>
</dbReference>
<dbReference type="AlphaFoldDB" id="A0A4S4FZX0"/>
<dbReference type="Pfam" id="PF00041">
    <property type="entry name" value="fn3"/>
    <property type="match status" value="1"/>
</dbReference>
<feature type="domain" description="Fibronectin type-III" evidence="3">
    <location>
        <begin position="377"/>
        <end position="481"/>
    </location>
</feature>
<dbReference type="EMBL" id="SSTJ01000020">
    <property type="protein sequence ID" value="THG35931.1"/>
    <property type="molecule type" value="Genomic_DNA"/>
</dbReference>
<dbReference type="InterPro" id="IPR003961">
    <property type="entry name" value="FN3_dom"/>
</dbReference>
<evidence type="ECO:0000313" key="4">
    <source>
        <dbReference type="EMBL" id="THG35931.1"/>
    </source>
</evidence>
<evidence type="ECO:0000256" key="1">
    <source>
        <dbReference type="ARBA" id="ARBA00023295"/>
    </source>
</evidence>
<protein>
    <recommendedName>
        <fullName evidence="3">Fibronectin type-III domain-containing protein</fullName>
    </recommendedName>
</protein>
<keyword evidence="2" id="KW-0732">Signal</keyword>
<evidence type="ECO:0000256" key="2">
    <source>
        <dbReference type="SAM" id="SignalP"/>
    </source>
</evidence>
<dbReference type="Pfam" id="PF02368">
    <property type="entry name" value="Big_2"/>
    <property type="match status" value="1"/>
</dbReference>
<feature type="chain" id="PRO_5020498522" description="Fibronectin type-III domain-containing protein" evidence="2">
    <location>
        <begin position="43"/>
        <end position="481"/>
    </location>
</feature>
<name>A0A4S4FZX0_9ACTN</name>
<dbReference type="InterPro" id="IPR036116">
    <property type="entry name" value="FN3_sf"/>
</dbReference>
<keyword evidence="1" id="KW-0326">Glycosidase</keyword>
<reference evidence="4 5" key="1">
    <citation type="submission" date="2019-04" db="EMBL/GenBank/DDBJ databases">
        <title>Microbes associate with the intestines of laboratory mice.</title>
        <authorList>
            <person name="Navarre W."/>
            <person name="Wong E."/>
            <person name="Huang K.C."/>
            <person name="Tropini C."/>
            <person name="Ng K."/>
            <person name="Yu B."/>
        </authorList>
    </citation>
    <scope>NUCLEOTIDE SEQUENCE [LARGE SCALE GENOMIC DNA]</scope>
    <source>
        <strain evidence="4 5">NM80_B27</strain>
    </source>
</reference>
<proteinExistence type="predicted"/>
<dbReference type="Gene3D" id="2.60.40.1080">
    <property type="match status" value="1"/>
</dbReference>
<dbReference type="GO" id="GO:0005975">
    <property type="term" value="P:carbohydrate metabolic process"/>
    <property type="evidence" value="ECO:0007669"/>
    <property type="project" value="UniProtKB-ARBA"/>
</dbReference>
<evidence type="ECO:0000259" key="3">
    <source>
        <dbReference type="PROSITE" id="PS50853"/>
    </source>
</evidence>
<comment type="caution">
    <text evidence="4">The sequence shown here is derived from an EMBL/GenBank/DDBJ whole genome shotgun (WGS) entry which is preliminary data.</text>
</comment>